<evidence type="ECO:0000313" key="8">
    <source>
        <dbReference type="EMBL" id="TLD70123.1"/>
    </source>
</evidence>
<keyword evidence="9" id="KW-1185">Reference proteome</keyword>
<dbReference type="Pfam" id="PF08811">
    <property type="entry name" value="DUF1800"/>
    <property type="match status" value="1"/>
</dbReference>
<evidence type="ECO:0000259" key="7">
    <source>
        <dbReference type="SMART" id="SM00754"/>
    </source>
</evidence>
<evidence type="ECO:0000256" key="4">
    <source>
        <dbReference type="ARBA" id="ARBA00022837"/>
    </source>
</evidence>
<dbReference type="AlphaFoldDB" id="A0A5R8KCW2"/>
<feature type="chain" id="PRO_5024309986" evidence="6">
    <location>
        <begin position="26"/>
        <end position="1223"/>
    </location>
</feature>
<dbReference type="Proteomes" id="UP000306196">
    <property type="component" value="Unassembled WGS sequence"/>
</dbReference>
<feature type="domain" description="CHRD" evidence="7">
    <location>
        <begin position="327"/>
        <end position="450"/>
    </location>
</feature>
<dbReference type="PANTHER" id="PTHR43737:SF1">
    <property type="entry name" value="DUF1501 DOMAIN-CONTAINING PROTEIN"/>
    <property type="match status" value="1"/>
</dbReference>
<keyword evidence="2" id="KW-0964">Secreted</keyword>
<keyword evidence="4" id="KW-0106">Calcium</keyword>
<gene>
    <name evidence="8" type="ORF">FEM03_13070</name>
</gene>
<feature type="region of interest" description="Disordered" evidence="5">
    <location>
        <begin position="45"/>
        <end position="76"/>
    </location>
</feature>
<evidence type="ECO:0000256" key="1">
    <source>
        <dbReference type="ARBA" id="ARBA00004613"/>
    </source>
</evidence>
<dbReference type="PANTHER" id="PTHR43737">
    <property type="entry name" value="BLL7424 PROTEIN"/>
    <property type="match status" value="1"/>
</dbReference>
<proteinExistence type="predicted"/>
<name>A0A5R8KCW2_9BACT</name>
<comment type="subcellular location">
    <subcellularLocation>
        <location evidence="1">Secreted</location>
    </subcellularLocation>
</comment>
<dbReference type="Pfam" id="PF07452">
    <property type="entry name" value="CHRD"/>
    <property type="match status" value="1"/>
</dbReference>
<keyword evidence="3 6" id="KW-0732">Signal</keyword>
<dbReference type="SMART" id="SM00754">
    <property type="entry name" value="CHRD"/>
    <property type="match status" value="1"/>
</dbReference>
<dbReference type="EMBL" id="VAUV01000009">
    <property type="protein sequence ID" value="TLD70123.1"/>
    <property type="molecule type" value="Genomic_DNA"/>
</dbReference>
<dbReference type="RefSeq" id="WP_138086718.1">
    <property type="nucleotide sequence ID" value="NZ_VAUV01000009.1"/>
</dbReference>
<evidence type="ECO:0000256" key="3">
    <source>
        <dbReference type="ARBA" id="ARBA00022729"/>
    </source>
</evidence>
<feature type="signal peptide" evidence="6">
    <location>
        <begin position="1"/>
        <end position="25"/>
    </location>
</feature>
<dbReference type="InterPro" id="IPR059100">
    <property type="entry name" value="TSP3_bac"/>
</dbReference>
<sequence length="1223" mass="132187">MKLNLPLVLGLVTTSLLSFSQTGYAMSDFNNDGYDDVWQHRYSVTPDLLPPDEDEDGDGASNYEESVAGTDPRSAGDRLNVETMAIVGTDVQVSFETLTGKRYSLVSSSSPKGPTWVAEGSPVTGNNATMTITVPMGTGTTPKFYMVKVCDQDSDGDQISDWAESVMGTNPALANSTNNASGGAASDGETLRSLMSITTSVVTPSAFEKEGIKARVRLTRTYGTTMPLTISLTTAGSPDPLKGSASANDYTLQTSTGVAIPGSTITMASGATQYDLLVAPKVETPLIPEVPEILRLSFKADNGSVTIPVGTTCTVDVRDATNTDDNRRLFVSYYGREGGAVTSATGVSTLLLNGDNTQALVRSEFSNLTTIQSASHLHAAPAIDPQNSGPIIESIPLGQVSEHPWSIEAEPAVGWTTDQATLNALHAGYVYINVHSANYPSGEVRGNYTLTSGSVMPPPTPADPPAYGSAQWPALTGDAIDRDIARFLTQATFGPTPESIQEVKNLIAANGNNAIAGYTAWLDQQISATTTPYPSLKTLVEAADVEDFMIRGNRHLNANNDPQFGGASFSWNTGNRTWSGSTIHENNYPNQLNRRREWWTLTLQAKAQLRQRMAFALSQIVVISEADTTVATYHYGAAHYWDMLANNAFGKYRQVLSDVTQHPIMGIYLSHLKNRKASGNITPDENFAREIMQLFSIGLVLRHPDGSLKLDEDGLPIPTYDQEDIRELSRVMTGFGFGKRHAVVNGVATYPNTSNQRIGAVENNTDFYLGNQIRYWQAQWTNPMKIFDAHHDFAAKILFEGKVGQANIPARTDNSGVESEGLADISLALNALAGQLASSTYDGHPNTPMFISRLLIQRFTTSNPSSGYLHRVAQKFRDTNGNLGEVIKAILLDYEARSLSFADNVATAGKPKEPLLHLAAYLRAAKVFSGAPLANLTTMTVPFNSQQSPVTTAYPTSELAKFTANPVRFRFSDLTGSITQSPQFSPSVFNWFLPDYVMPGPLAAAGLVAPELQVATESSVVNIFNYHYSTIFASLPSTTNTNTGRGLDDFPMMASYQNASQVQLANPQYSVNAGYFTATTFDSSPGGTAQPVNISNQKDNLILNYDPLIDSYISLYAASLVDQYAPAAVPTTPGTTQRQVAHAEAVRALVDQYDLLFCGGYLKAKFGSLGTSNPRKSIIDAVNFIAANNRHTSDNTNFRNDARTRIRNIIYLVLSCPQALILK</sequence>
<evidence type="ECO:0000256" key="2">
    <source>
        <dbReference type="ARBA" id="ARBA00022525"/>
    </source>
</evidence>
<dbReference type="InterPro" id="IPR010895">
    <property type="entry name" value="CHRD"/>
</dbReference>
<dbReference type="InterPro" id="IPR014917">
    <property type="entry name" value="DUF1800"/>
</dbReference>
<accession>A0A5R8KCW2</accession>
<dbReference type="OrthoDB" id="175607at2"/>
<evidence type="ECO:0000256" key="6">
    <source>
        <dbReference type="SAM" id="SignalP"/>
    </source>
</evidence>
<reference evidence="8 9" key="1">
    <citation type="submission" date="2019-05" db="EMBL/GenBank/DDBJ databases">
        <title>Verrucobacter flavum gen. nov., sp. nov. a new member of the family Verrucomicrobiaceae.</title>
        <authorList>
            <person name="Szuroczki S."/>
            <person name="Abbaszade G."/>
            <person name="Szabo A."/>
            <person name="Felfoldi T."/>
            <person name="Schumann P."/>
            <person name="Boka K."/>
            <person name="Keki Z."/>
            <person name="Toumi M."/>
            <person name="Toth E."/>
        </authorList>
    </citation>
    <scope>NUCLEOTIDE SEQUENCE [LARGE SCALE GENOMIC DNA]</scope>
    <source>
        <strain evidence="8 9">MG-N-17</strain>
    </source>
</reference>
<evidence type="ECO:0000256" key="5">
    <source>
        <dbReference type="SAM" id="MobiDB-lite"/>
    </source>
</evidence>
<protein>
    <submittedName>
        <fullName evidence="8">DUF1800 family protein</fullName>
    </submittedName>
</protein>
<evidence type="ECO:0000313" key="9">
    <source>
        <dbReference type="Proteomes" id="UP000306196"/>
    </source>
</evidence>
<comment type="caution">
    <text evidence="8">The sequence shown here is derived from an EMBL/GenBank/DDBJ whole genome shotgun (WGS) entry which is preliminary data.</text>
</comment>
<dbReference type="Pfam" id="PF18884">
    <property type="entry name" value="TSP3_bac"/>
    <property type="match status" value="1"/>
</dbReference>
<organism evidence="8 9">
    <name type="scientific">Phragmitibacter flavus</name>
    <dbReference type="NCBI Taxonomy" id="2576071"/>
    <lineage>
        <taxon>Bacteria</taxon>
        <taxon>Pseudomonadati</taxon>
        <taxon>Verrucomicrobiota</taxon>
        <taxon>Verrucomicrobiia</taxon>
        <taxon>Verrucomicrobiales</taxon>
        <taxon>Verrucomicrobiaceae</taxon>
        <taxon>Phragmitibacter</taxon>
    </lineage>
</organism>